<sequence length="102" mass="10511">MRRYIPPTRRKRRLTPLGPATALAVVLTGTVLLTGSGVAAADTNTGSQKSTMLCNVVLLSPGAGVGGCRNVQITSQNMTKRGTANTAVIDYANVKSATGLLP</sequence>
<comment type="caution">
    <text evidence="1">The sequence shown here is derived from an EMBL/GenBank/DDBJ whole genome shotgun (WGS) entry which is preliminary data.</text>
</comment>
<dbReference type="Proteomes" id="UP000622166">
    <property type="component" value="Unassembled WGS sequence"/>
</dbReference>
<gene>
    <name evidence="1" type="ORF">GCM10010365_57260</name>
</gene>
<name>A0A918Q3I8_9ACTN</name>
<evidence type="ECO:0000313" key="2">
    <source>
        <dbReference type="Proteomes" id="UP000622166"/>
    </source>
</evidence>
<accession>A0A918Q3I8</accession>
<reference evidence="1" key="1">
    <citation type="journal article" date="2014" name="Int. J. Syst. Evol. Microbiol.">
        <title>Complete genome sequence of Corynebacterium casei LMG S-19264T (=DSM 44701T), isolated from a smear-ripened cheese.</title>
        <authorList>
            <consortium name="US DOE Joint Genome Institute (JGI-PGF)"/>
            <person name="Walter F."/>
            <person name="Albersmeier A."/>
            <person name="Kalinowski J."/>
            <person name="Ruckert C."/>
        </authorList>
    </citation>
    <scope>NUCLEOTIDE SEQUENCE</scope>
    <source>
        <strain evidence="1">JCM 4815</strain>
    </source>
</reference>
<keyword evidence="2" id="KW-1185">Reference proteome</keyword>
<evidence type="ECO:0000313" key="1">
    <source>
        <dbReference type="EMBL" id="GGZ29467.1"/>
    </source>
</evidence>
<dbReference type="RefSeq" id="WP_189864050.1">
    <property type="nucleotide sequence ID" value="NZ_BMVW01000014.1"/>
</dbReference>
<reference evidence="1" key="2">
    <citation type="submission" date="2020-09" db="EMBL/GenBank/DDBJ databases">
        <authorList>
            <person name="Sun Q."/>
            <person name="Ohkuma M."/>
        </authorList>
    </citation>
    <scope>NUCLEOTIDE SEQUENCE</scope>
    <source>
        <strain evidence="1">JCM 4815</strain>
    </source>
</reference>
<proteinExistence type="predicted"/>
<dbReference type="EMBL" id="BMVW01000014">
    <property type="protein sequence ID" value="GGZ29467.1"/>
    <property type="molecule type" value="Genomic_DNA"/>
</dbReference>
<protein>
    <submittedName>
        <fullName evidence="1">Uncharacterized protein</fullName>
    </submittedName>
</protein>
<organism evidence="1 2">
    <name type="scientific">Streptomyces poonensis</name>
    <dbReference type="NCBI Taxonomy" id="68255"/>
    <lineage>
        <taxon>Bacteria</taxon>
        <taxon>Bacillati</taxon>
        <taxon>Actinomycetota</taxon>
        <taxon>Actinomycetes</taxon>
        <taxon>Kitasatosporales</taxon>
        <taxon>Streptomycetaceae</taxon>
        <taxon>Streptomyces</taxon>
    </lineage>
</organism>
<dbReference type="AlphaFoldDB" id="A0A918Q3I8"/>